<name>A0A6S7DZT8_9BURK</name>
<protein>
    <submittedName>
        <fullName evidence="1">Uncharacterized protein</fullName>
    </submittedName>
</protein>
<evidence type="ECO:0000313" key="1">
    <source>
        <dbReference type="EMBL" id="CAB3880425.1"/>
    </source>
</evidence>
<dbReference type="AlphaFoldDB" id="A0A6S7DZT8"/>
<dbReference type="RefSeq" id="WP_175208015.1">
    <property type="nucleotide sequence ID" value="NZ_CADILG010000023.1"/>
</dbReference>
<evidence type="ECO:0000313" key="2">
    <source>
        <dbReference type="Proteomes" id="UP000494117"/>
    </source>
</evidence>
<keyword evidence="2" id="KW-1185">Reference proteome</keyword>
<reference evidence="1 2" key="1">
    <citation type="submission" date="2020-04" db="EMBL/GenBank/DDBJ databases">
        <authorList>
            <person name="De Canck E."/>
        </authorList>
    </citation>
    <scope>NUCLEOTIDE SEQUENCE [LARGE SCALE GENOMIC DNA]</scope>
    <source>
        <strain evidence="1 2">LMG 26858</strain>
    </source>
</reference>
<organism evidence="1 2">
    <name type="scientific">Achromobacter anxifer</name>
    <dbReference type="NCBI Taxonomy" id="1287737"/>
    <lineage>
        <taxon>Bacteria</taxon>
        <taxon>Pseudomonadati</taxon>
        <taxon>Pseudomonadota</taxon>
        <taxon>Betaproteobacteria</taxon>
        <taxon>Burkholderiales</taxon>
        <taxon>Alcaligenaceae</taxon>
        <taxon>Achromobacter</taxon>
    </lineage>
</organism>
<sequence length="90" mass="9706">MGTCKKCEAIVPNRRDEPGHGSLISLGLVRTLGQEQRGVKHEAFTCADCGTDWDYLHDKRDPASGWSRCAPEPRAEAAVAQPQARMAGAA</sequence>
<dbReference type="Proteomes" id="UP000494117">
    <property type="component" value="Unassembled WGS sequence"/>
</dbReference>
<dbReference type="EMBL" id="CADILG010000023">
    <property type="protein sequence ID" value="CAB3880425.1"/>
    <property type="molecule type" value="Genomic_DNA"/>
</dbReference>
<gene>
    <name evidence="1" type="ORF">LMG26858_03198</name>
</gene>
<proteinExistence type="predicted"/>
<accession>A0A6S7DZT8</accession>